<accession>W5TC72</accession>
<dbReference type="RefSeq" id="WP_148306774.1">
    <property type="nucleotide sequence ID" value="NZ_CP006850.1"/>
</dbReference>
<dbReference type="Proteomes" id="UP000019150">
    <property type="component" value="Chromosome"/>
</dbReference>
<organism evidence="1 2">
    <name type="scientific">Nocardia nova SH22a</name>
    <dbReference type="NCBI Taxonomy" id="1415166"/>
    <lineage>
        <taxon>Bacteria</taxon>
        <taxon>Bacillati</taxon>
        <taxon>Actinomycetota</taxon>
        <taxon>Actinomycetes</taxon>
        <taxon>Mycobacteriales</taxon>
        <taxon>Nocardiaceae</taxon>
        <taxon>Nocardia</taxon>
    </lineage>
</organism>
<keyword evidence="2" id="KW-1185">Reference proteome</keyword>
<dbReference type="EMBL" id="CP006850">
    <property type="protein sequence ID" value="AHH16573.1"/>
    <property type="molecule type" value="Genomic_DNA"/>
</dbReference>
<sequence length="67" mass="7579">MTRLAAGWLRNLADRIDPPRRPGPARFTLTADAAALVERVERRRLTIDEAWAHVHHLSDGVRNARNA</sequence>
<dbReference type="HOGENOM" id="CLU_2808128_0_0_11"/>
<reference evidence="1 2" key="1">
    <citation type="journal article" date="2014" name="Appl. Environ. Microbiol.">
        <title>Insights into the Microbial Degradation of Rubber and Gutta-Percha by Analysis of the Complete Genome of Nocardia nova SH22a.</title>
        <authorList>
            <person name="Luo Q."/>
            <person name="Hiessl S."/>
            <person name="Poehlein A."/>
            <person name="Daniel R."/>
            <person name="Steinbuchel A."/>
        </authorList>
    </citation>
    <scope>NUCLEOTIDE SEQUENCE [LARGE SCALE GENOMIC DNA]</scope>
    <source>
        <strain evidence="1">SH22a</strain>
    </source>
</reference>
<evidence type="ECO:0000313" key="1">
    <source>
        <dbReference type="EMBL" id="AHH16573.1"/>
    </source>
</evidence>
<protein>
    <submittedName>
        <fullName evidence="1">Uncharacterized protein</fullName>
    </submittedName>
</protein>
<evidence type="ECO:0000313" key="2">
    <source>
        <dbReference type="Proteomes" id="UP000019150"/>
    </source>
</evidence>
<dbReference type="PATRIC" id="fig|1415166.3.peg.1796"/>
<proteinExistence type="predicted"/>
<dbReference type="KEGG" id="nno:NONO_c17730"/>
<name>W5TC72_9NOCA</name>
<dbReference type="AlphaFoldDB" id="W5TC72"/>
<gene>
    <name evidence="1" type="ORF">NONO_c17730</name>
</gene>